<evidence type="ECO:0000313" key="2">
    <source>
        <dbReference type="EMBL" id="GAA0926939.1"/>
    </source>
</evidence>
<name>A0ABN1PEC2_9PSEU</name>
<evidence type="ECO:0008006" key="4">
    <source>
        <dbReference type="Google" id="ProtNLM"/>
    </source>
</evidence>
<feature type="compositionally biased region" description="Pro residues" evidence="1">
    <location>
        <begin position="315"/>
        <end position="325"/>
    </location>
</feature>
<evidence type="ECO:0000313" key="3">
    <source>
        <dbReference type="Proteomes" id="UP001499967"/>
    </source>
</evidence>
<evidence type="ECO:0000256" key="1">
    <source>
        <dbReference type="SAM" id="MobiDB-lite"/>
    </source>
</evidence>
<dbReference type="RefSeq" id="WP_343939863.1">
    <property type="nucleotide sequence ID" value="NZ_BAAAHP010000033.1"/>
</dbReference>
<accession>A0ABN1PEC2</accession>
<comment type="caution">
    <text evidence="2">The sequence shown here is derived from an EMBL/GenBank/DDBJ whole genome shotgun (WGS) entry which is preliminary data.</text>
</comment>
<keyword evidence="3" id="KW-1185">Reference proteome</keyword>
<protein>
    <recommendedName>
        <fullName evidence="4">SPFH domain/Band 7 family protein</fullName>
    </recommendedName>
</protein>
<organism evidence="2 3">
    <name type="scientific">Pseudonocardia zijingensis</name>
    <dbReference type="NCBI Taxonomy" id="153376"/>
    <lineage>
        <taxon>Bacteria</taxon>
        <taxon>Bacillati</taxon>
        <taxon>Actinomycetota</taxon>
        <taxon>Actinomycetes</taxon>
        <taxon>Pseudonocardiales</taxon>
        <taxon>Pseudonocardiaceae</taxon>
        <taxon>Pseudonocardia</taxon>
    </lineage>
</organism>
<feature type="compositionally biased region" description="Basic and acidic residues" evidence="1">
    <location>
        <begin position="305"/>
        <end position="314"/>
    </location>
</feature>
<dbReference type="Proteomes" id="UP001499967">
    <property type="component" value="Unassembled WGS sequence"/>
</dbReference>
<gene>
    <name evidence="2" type="ORF">GCM10009559_12440</name>
</gene>
<proteinExistence type="predicted"/>
<feature type="region of interest" description="Disordered" evidence="1">
    <location>
        <begin position="302"/>
        <end position="325"/>
    </location>
</feature>
<dbReference type="EMBL" id="BAAAHP010000033">
    <property type="protein sequence ID" value="GAA0926939.1"/>
    <property type="molecule type" value="Genomic_DNA"/>
</dbReference>
<reference evidence="2 3" key="1">
    <citation type="journal article" date="2019" name="Int. J. Syst. Evol. Microbiol.">
        <title>The Global Catalogue of Microorganisms (GCM) 10K type strain sequencing project: providing services to taxonomists for standard genome sequencing and annotation.</title>
        <authorList>
            <consortium name="The Broad Institute Genomics Platform"/>
            <consortium name="The Broad Institute Genome Sequencing Center for Infectious Disease"/>
            <person name="Wu L."/>
            <person name="Ma J."/>
        </authorList>
    </citation>
    <scope>NUCLEOTIDE SEQUENCE [LARGE SCALE GENOMIC DNA]</scope>
    <source>
        <strain evidence="2 3">JCM 11117</strain>
    </source>
</reference>
<sequence>MTPESFPVVDERPLLPPERRWFRRPWRDPALLPALMPGCVYVFATNSERYTECADPDDLRGTEPYFVNAKWACMVNTRYRQITTTAWIPGKEPPDDLVVTALFGCKVDNPVEAAKRGPVDLQQHLDTQFRLNKVLLEIQHRFSTEKIETARTMAPGLVRHVYKNDPPIMEGVRITLEGVYLHTPGELRHHYAEVRDTIWAREVEALRERYELDRVAHTEKLLTSAERAQAAAIARQETNTLRAADRAFQARADRTQHLVDQVEKWLDTDSGKRALIDRRHLAEELFAQLTGKRLPVELAHAHRNGRAEPKDDGPRLPPPDRISPA</sequence>